<proteinExistence type="predicted"/>
<dbReference type="PANTHER" id="PTHR35488:SF4">
    <property type="entry name" value="DUF4005 DOMAIN-CONTAINING PROTEIN"/>
    <property type="match status" value="1"/>
</dbReference>
<dbReference type="PANTHER" id="PTHR35488">
    <property type="entry name" value="OS05G0358900 PROTEIN-RELATED"/>
    <property type="match status" value="1"/>
</dbReference>
<gene>
    <name evidence="2" type="ORF">ACJIZ3_023759</name>
</gene>
<feature type="region of interest" description="Disordered" evidence="1">
    <location>
        <begin position="31"/>
        <end position="56"/>
    </location>
</feature>
<feature type="compositionally biased region" description="Polar residues" evidence="1">
    <location>
        <begin position="33"/>
        <end position="43"/>
    </location>
</feature>
<comment type="caution">
    <text evidence="2">The sequence shown here is derived from an EMBL/GenBank/DDBJ whole genome shotgun (WGS) entry which is preliminary data.</text>
</comment>
<evidence type="ECO:0000313" key="3">
    <source>
        <dbReference type="Proteomes" id="UP001634393"/>
    </source>
</evidence>
<dbReference type="EMBL" id="JBJXBP010000003">
    <property type="protein sequence ID" value="KAL3839168.1"/>
    <property type="molecule type" value="Genomic_DNA"/>
</dbReference>
<protein>
    <submittedName>
        <fullName evidence="2">Uncharacterized protein</fullName>
    </submittedName>
</protein>
<name>A0ABD3TRW7_9LAMI</name>
<evidence type="ECO:0000256" key="1">
    <source>
        <dbReference type="SAM" id="MobiDB-lite"/>
    </source>
</evidence>
<keyword evidence="3" id="KW-1185">Reference proteome</keyword>
<reference evidence="2 3" key="1">
    <citation type="submission" date="2024-12" db="EMBL/GenBank/DDBJ databases">
        <title>The unique morphological basis and parallel evolutionary history of personate flowers in Penstemon.</title>
        <authorList>
            <person name="Depatie T.H."/>
            <person name="Wessinger C.A."/>
        </authorList>
    </citation>
    <scope>NUCLEOTIDE SEQUENCE [LARGE SCALE GENOMIC DNA]</scope>
    <source>
        <strain evidence="2">WTNN_2</strain>
        <tissue evidence="2">Leaf</tissue>
    </source>
</reference>
<sequence>MDPRLETADYGGSEFDYQTDFTKFLEEARKNTNDVTLNTSNLQEPGKKYFNNGEKRNRKSWKNSLFSWLNTDKKSKSDKQPTNGSVVSKTRRGGHVSGPVQVSSGGGPGGKAHRTLSGPLTGLFSRGRRVKGYEAGAYMCLDKISSTQKLRCYGPVYLVT</sequence>
<accession>A0ABD3TRW7</accession>
<feature type="region of interest" description="Disordered" evidence="1">
    <location>
        <begin position="72"/>
        <end position="121"/>
    </location>
</feature>
<evidence type="ECO:0000313" key="2">
    <source>
        <dbReference type="EMBL" id="KAL3839168.1"/>
    </source>
</evidence>
<organism evidence="2 3">
    <name type="scientific">Penstemon smallii</name>
    <dbReference type="NCBI Taxonomy" id="265156"/>
    <lineage>
        <taxon>Eukaryota</taxon>
        <taxon>Viridiplantae</taxon>
        <taxon>Streptophyta</taxon>
        <taxon>Embryophyta</taxon>
        <taxon>Tracheophyta</taxon>
        <taxon>Spermatophyta</taxon>
        <taxon>Magnoliopsida</taxon>
        <taxon>eudicotyledons</taxon>
        <taxon>Gunneridae</taxon>
        <taxon>Pentapetalae</taxon>
        <taxon>asterids</taxon>
        <taxon>lamiids</taxon>
        <taxon>Lamiales</taxon>
        <taxon>Plantaginaceae</taxon>
        <taxon>Cheloneae</taxon>
        <taxon>Penstemon</taxon>
    </lineage>
</organism>
<dbReference type="Proteomes" id="UP001634393">
    <property type="component" value="Unassembled WGS sequence"/>
</dbReference>
<dbReference type="AlphaFoldDB" id="A0ABD3TRW7"/>